<dbReference type="AlphaFoldDB" id="A0A915PYL9"/>
<evidence type="ECO:0000313" key="7">
    <source>
        <dbReference type="WBParaSite" id="sdigi.contig459.g8464.t1"/>
    </source>
</evidence>
<dbReference type="Pfam" id="PF13520">
    <property type="entry name" value="AA_permease_2"/>
    <property type="match status" value="1"/>
</dbReference>
<accession>A0A915PYL9</accession>
<name>A0A915PYL9_9BILA</name>
<evidence type="ECO:0000256" key="1">
    <source>
        <dbReference type="ARBA" id="ARBA00004141"/>
    </source>
</evidence>
<feature type="transmembrane region" description="Helical" evidence="5">
    <location>
        <begin position="469"/>
        <end position="489"/>
    </location>
</feature>
<feature type="transmembrane region" description="Helical" evidence="5">
    <location>
        <begin position="71"/>
        <end position="97"/>
    </location>
</feature>
<comment type="subcellular location">
    <subcellularLocation>
        <location evidence="1">Membrane</location>
        <topology evidence="1">Multi-pass membrane protein</topology>
    </subcellularLocation>
</comment>
<keyword evidence="2 5" id="KW-0812">Transmembrane</keyword>
<dbReference type="PANTHER" id="PTHR43243:SF20">
    <property type="entry name" value="CATIONIC AMINO ACID TRANSPORTER 3"/>
    <property type="match status" value="1"/>
</dbReference>
<organism evidence="6 7">
    <name type="scientific">Setaria digitata</name>
    <dbReference type="NCBI Taxonomy" id="48799"/>
    <lineage>
        <taxon>Eukaryota</taxon>
        <taxon>Metazoa</taxon>
        <taxon>Ecdysozoa</taxon>
        <taxon>Nematoda</taxon>
        <taxon>Chromadorea</taxon>
        <taxon>Rhabditida</taxon>
        <taxon>Spirurina</taxon>
        <taxon>Spiruromorpha</taxon>
        <taxon>Filarioidea</taxon>
        <taxon>Setariidae</taxon>
        <taxon>Setaria</taxon>
    </lineage>
</organism>
<feature type="transmembrane region" description="Helical" evidence="5">
    <location>
        <begin position="407"/>
        <end position="426"/>
    </location>
</feature>
<reference evidence="7" key="1">
    <citation type="submission" date="2022-11" db="UniProtKB">
        <authorList>
            <consortium name="WormBaseParasite"/>
        </authorList>
    </citation>
    <scope>IDENTIFICATION</scope>
</reference>
<dbReference type="Proteomes" id="UP000887581">
    <property type="component" value="Unplaced"/>
</dbReference>
<feature type="transmembrane region" description="Helical" evidence="5">
    <location>
        <begin position="446"/>
        <end position="463"/>
    </location>
</feature>
<dbReference type="Gene3D" id="1.20.1740.10">
    <property type="entry name" value="Amino acid/polyamine transporter I"/>
    <property type="match status" value="2"/>
</dbReference>
<dbReference type="GO" id="GO:0005886">
    <property type="term" value="C:plasma membrane"/>
    <property type="evidence" value="ECO:0007669"/>
    <property type="project" value="TreeGrafter"/>
</dbReference>
<sequence>MVTICALTTNSTIFVGLYFADPNNWLTAGFFRHGINGVMKGASNYLCAYIGIETLSFLLEETKKPRKRLPFIVPFIIAASTVILFLTTMVITLVADITKYPDEMLFPSVFDKLRMPSAKYIMTIGSVCGLSGTMLAIFLPATRIIASLCGDNLLPLNLLAHTSKKRGVPYYAGCLVYDQRYRPNVTGLFRETAFYHDIHRKRYKLQSSSNNFTDEKDSCSVTISRWSTDDENSILMSSYEIIRGILAEQEEAAHCQQLFEKLSSINEEVRLSLYDNNEEKISLLDKQCNALRNSQSLTENLKETMIKLCKNKKRSYHSSFDASDFGHNCARSPCSPPVSPTDFRGHNFHIFEHDIPDIPYYNRYTGSVQSSKSFNKNDYKRSMRILLLFILTSIMIAFLAMKTENNLATLHLFLPTLAACIFLAYLTVATARQAINPENNERSCKIIAFPYLTLLTIFLAIFVTCTTDYGTIMEFIIWLVIGTIFYALYGYKHSKERCTTLNGLIISNTKKESSSTGIMNISNAESTGIML</sequence>
<evidence type="ECO:0000256" key="4">
    <source>
        <dbReference type="ARBA" id="ARBA00023136"/>
    </source>
</evidence>
<evidence type="ECO:0000313" key="6">
    <source>
        <dbReference type="Proteomes" id="UP000887581"/>
    </source>
</evidence>
<keyword evidence="6" id="KW-1185">Reference proteome</keyword>
<evidence type="ECO:0000256" key="2">
    <source>
        <dbReference type="ARBA" id="ARBA00022692"/>
    </source>
</evidence>
<keyword evidence="3 5" id="KW-1133">Transmembrane helix</keyword>
<feature type="transmembrane region" description="Helical" evidence="5">
    <location>
        <begin position="117"/>
        <end position="139"/>
    </location>
</feature>
<keyword evidence="4 5" id="KW-0472">Membrane</keyword>
<dbReference type="WBParaSite" id="sdigi.contig459.g8464.t1">
    <property type="protein sequence ID" value="sdigi.contig459.g8464.t1"/>
    <property type="gene ID" value="sdigi.contig459.g8464"/>
</dbReference>
<evidence type="ECO:0000256" key="5">
    <source>
        <dbReference type="SAM" id="Phobius"/>
    </source>
</evidence>
<dbReference type="GO" id="GO:0015171">
    <property type="term" value="F:amino acid transmembrane transporter activity"/>
    <property type="evidence" value="ECO:0007669"/>
    <property type="project" value="TreeGrafter"/>
</dbReference>
<dbReference type="PANTHER" id="PTHR43243">
    <property type="entry name" value="INNER MEMBRANE TRANSPORTER YGJI-RELATED"/>
    <property type="match status" value="1"/>
</dbReference>
<evidence type="ECO:0000256" key="3">
    <source>
        <dbReference type="ARBA" id="ARBA00022989"/>
    </source>
</evidence>
<proteinExistence type="predicted"/>
<protein>
    <submittedName>
        <fullName evidence="7">Cationic amino acid transporter C-terminal domain-containing protein</fullName>
    </submittedName>
</protein>
<dbReference type="InterPro" id="IPR002293">
    <property type="entry name" value="AA/rel_permease1"/>
</dbReference>
<feature type="transmembrane region" description="Helical" evidence="5">
    <location>
        <begin position="382"/>
        <end position="401"/>
    </location>
</feature>